<dbReference type="AlphaFoldDB" id="H6LE07"/>
<evidence type="ECO:0000313" key="8">
    <source>
        <dbReference type="Proteomes" id="UP000007177"/>
    </source>
</evidence>
<dbReference type="Proteomes" id="UP000007177">
    <property type="component" value="Chromosome"/>
</dbReference>
<comment type="similarity">
    <text evidence="1 4">Belongs to the FGGY kinase family.</text>
</comment>
<dbReference type="InterPro" id="IPR018483">
    <property type="entry name" value="Carb_kinase_FGGY_CS"/>
</dbReference>
<sequence length="506" mass="55127">MGKYLVGIDGGTTGCKTIVFDLDGKMIGTDYREYPCYYPKPGWVEQTAEDITPALFASCKAAIEKSGVDPKEILAVGFSSQGSVIGLLDDEGKCIRPFVGWQDLRSGEKEIKWVTERMPREDYYQLTGDPLGNIFSLTKLVWLKENEPENWAKTAMFSTHQDYFLKEFGADGYYTDLSSASRDGMCDVNNNRWAMDIFEMLEIPVEKRPVIITEPGKVVGHIPAAVAEKTGLAEGTPLCMGAHDQNCCTFGAGAVDDGTAVMVIGTFGSCFVVSDKPIRDPQSRLVVKGNHGVENWTIEAFSNTAASSYRWYRDTFCDLEKAAGALTGIDPYELINAQIANVSPGANGITFLSYLQGASGSRINSNARGTFVGMSLGTTKADMARSVMEGICYEMNDIVRAEEAAGIKIESIRITGGAAKSPLWCQMLADVFQKPVHILQTSETGCLGAALYAGVGIGVYESCKAAADHAVHISDTYQPNPENFEAYEAAYNRFVNVYEALDKKVF</sequence>
<reference evidence="7 8" key="2">
    <citation type="journal article" date="2012" name="PLoS ONE">
        <title>An ancient pathway combining carbon dioxide fixation with the generation and utilization of a sodium ion gradient for ATP synthesis.</title>
        <authorList>
            <person name="Poehlein A."/>
            <person name="Schmidt S."/>
            <person name="Kaster A.K."/>
            <person name="Goenrich M."/>
            <person name="Vollmers J."/>
            <person name="Thurmer A."/>
            <person name="Bertsch J."/>
            <person name="Schuchmann K."/>
            <person name="Voigt B."/>
            <person name="Hecker M."/>
            <person name="Daniel R."/>
            <person name="Thauer R.K."/>
            <person name="Gottschalk G."/>
            <person name="Muller V."/>
        </authorList>
    </citation>
    <scope>NUCLEOTIDE SEQUENCE [LARGE SCALE GENOMIC DNA]</scope>
    <source>
        <strain evidence="8">ATCC 29683 / DSM 1030 / JCM 2381 / KCTC 1655 / WB1</strain>
    </source>
</reference>
<dbReference type="OrthoDB" id="1762170at2"/>
<dbReference type="InterPro" id="IPR018485">
    <property type="entry name" value="FGGY_C"/>
</dbReference>
<dbReference type="EMBL" id="CP002987">
    <property type="protein sequence ID" value="AFA48050.1"/>
    <property type="molecule type" value="Genomic_DNA"/>
</dbReference>
<keyword evidence="3 4" id="KW-0418">Kinase</keyword>
<dbReference type="InterPro" id="IPR018484">
    <property type="entry name" value="FGGY_N"/>
</dbReference>
<dbReference type="Pfam" id="PF00370">
    <property type="entry name" value="FGGY_N"/>
    <property type="match status" value="1"/>
</dbReference>
<dbReference type="InterPro" id="IPR000577">
    <property type="entry name" value="Carb_kinase_FGGY"/>
</dbReference>
<evidence type="ECO:0000259" key="5">
    <source>
        <dbReference type="Pfam" id="PF00370"/>
    </source>
</evidence>
<organism evidence="7 8">
    <name type="scientific">Acetobacterium woodii (strain ATCC 29683 / DSM 1030 / JCM 2381 / KCTC 1655 / WB1)</name>
    <dbReference type="NCBI Taxonomy" id="931626"/>
    <lineage>
        <taxon>Bacteria</taxon>
        <taxon>Bacillati</taxon>
        <taxon>Bacillota</taxon>
        <taxon>Clostridia</taxon>
        <taxon>Eubacteriales</taxon>
        <taxon>Eubacteriaceae</taxon>
        <taxon>Acetobacterium</taxon>
    </lineage>
</organism>
<dbReference type="GO" id="GO:0004856">
    <property type="term" value="F:D-xylulokinase activity"/>
    <property type="evidence" value="ECO:0007669"/>
    <property type="project" value="UniProtKB-EC"/>
</dbReference>
<dbReference type="KEGG" id="awo:Awo_c12660"/>
<evidence type="ECO:0000256" key="2">
    <source>
        <dbReference type="ARBA" id="ARBA00022679"/>
    </source>
</evidence>
<dbReference type="Pfam" id="PF02782">
    <property type="entry name" value="FGGY_C"/>
    <property type="match status" value="1"/>
</dbReference>
<accession>H6LE07</accession>
<evidence type="ECO:0000256" key="4">
    <source>
        <dbReference type="RuleBase" id="RU003733"/>
    </source>
</evidence>
<dbReference type="PROSITE" id="PS00445">
    <property type="entry name" value="FGGY_KINASES_2"/>
    <property type="match status" value="1"/>
</dbReference>
<dbReference type="Gene3D" id="3.30.420.40">
    <property type="match status" value="2"/>
</dbReference>
<dbReference type="STRING" id="931626.Awo_c12660"/>
<feature type="domain" description="Carbohydrate kinase FGGY N-terminal" evidence="5">
    <location>
        <begin position="4"/>
        <end position="251"/>
    </location>
</feature>
<dbReference type="PANTHER" id="PTHR43095">
    <property type="entry name" value="SUGAR KINASE"/>
    <property type="match status" value="1"/>
</dbReference>
<dbReference type="HOGENOM" id="CLU_009281_3_0_9"/>
<dbReference type="InterPro" id="IPR050406">
    <property type="entry name" value="FGGY_Carb_Kinase"/>
</dbReference>
<protein>
    <submittedName>
        <fullName evidence="7">Xylulose kinase XylB</fullName>
        <ecNumber evidence="7">2.7.1.17</ecNumber>
    </submittedName>
</protein>
<dbReference type="CDD" id="cd07779">
    <property type="entry name" value="ASKHA_NBD_FGGY_YgcE-like"/>
    <property type="match status" value="1"/>
</dbReference>
<evidence type="ECO:0000313" key="7">
    <source>
        <dbReference type="EMBL" id="AFA48050.1"/>
    </source>
</evidence>
<reference evidence="8" key="1">
    <citation type="submission" date="2011-07" db="EMBL/GenBank/DDBJ databases">
        <title>Complete genome sequence of Acetobacterium woodii.</title>
        <authorList>
            <person name="Poehlein A."/>
            <person name="Schmidt S."/>
            <person name="Kaster A.-K."/>
            <person name="Goenrich M."/>
            <person name="Vollmers J."/>
            <person name="Thuermer A."/>
            <person name="Gottschalk G."/>
            <person name="Thauer R.K."/>
            <person name="Daniel R."/>
            <person name="Mueller V."/>
        </authorList>
    </citation>
    <scope>NUCLEOTIDE SEQUENCE [LARGE SCALE GENOMIC DNA]</scope>
    <source>
        <strain evidence="8">ATCC 29683 / DSM 1030 / JCM 2381 / KCTC 1655 / WB1</strain>
    </source>
</reference>
<keyword evidence="2 4" id="KW-0808">Transferase</keyword>
<keyword evidence="8" id="KW-1185">Reference proteome</keyword>
<dbReference type="InterPro" id="IPR043129">
    <property type="entry name" value="ATPase_NBD"/>
</dbReference>
<name>H6LE07_ACEWD</name>
<evidence type="ECO:0000256" key="1">
    <source>
        <dbReference type="ARBA" id="ARBA00009156"/>
    </source>
</evidence>
<dbReference type="eggNOG" id="COG1070">
    <property type="taxonomic scope" value="Bacteria"/>
</dbReference>
<gene>
    <name evidence="7" type="primary">xylB2</name>
    <name evidence="7" type="ordered locus">Awo_c12660</name>
</gene>
<proteinExistence type="inferred from homology"/>
<dbReference type="RefSeq" id="WP_014355653.1">
    <property type="nucleotide sequence ID" value="NC_016894.1"/>
</dbReference>
<dbReference type="EC" id="2.7.1.17" evidence="7"/>
<dbReference type="SUPFAM" id="SSF53067">
    <property type="entry name" value="Actin-like ATPase domain"/>
    <property type="match status" value="2"/>
</dbReference>
<evidence type="ECO:0000256" key="3">
    <source>
        <dbReference type="ARBA" id="ARBA00022777"/>
    </source>
</evidence>
<feature type="domain" description="Carbohydrate kinase FGGY C-terminal" evidence="6">
    <location>
        <begin position="261"/>
        <end position="455"/>
    </location>
</feature>
<evidence type="ECO:0000259" key="6">
    <source>
        <dbReference type="Pfam" id="PF02782"/>
    </source>
</evidence>
<dbReference type="PIRSF" id="PIRSF000538">
    <property type="entry name" value="GlpK"/>
    <property type="match status" value="1"/>
</dbReference>